<keyword evidence="2" id="KW-1185">Reference proteome</keyword>
<evidence type="ECO:0000313" key="2">
    <source>
        <dbReference type="Proteomes" id="UP000315017"/>
    </source>
</evidence>
<dbReference type="KEGG" id="aagg:ETAA8_35480"/>
<proteinExistence type="predicted"/>
<gene>
    <name evidence="1" type="ORF">ETAA8_35480</name>
</gene>
<organism evidence="1 2">
    <name type="scientific">Anatilimnocola aggregata</name>
    <dbReference type="NCBI Taxonomy" id="2528021"/>
    <lineage>
        <taxon>Bacteria</taxon>
        <taxon>Pseudomonadati</taxon>
        <taxon>Planctomycetota</taxon>
        <taxon>Planctomycetia</taxon>
        <taxon>Pirellulales</taxon>
        <taxon>Pirellulaceae</taxon>
        <taxon>Anatilimnocola</taxon>
    </lineage>
</organism>
<dbReference type="Proteomes" id="UP000315017">
    <property type="component" value="Chromosome"/>
</dbReference>
<dbReference type="AlphaFoldDB" id="A0A517YDY3"/>
<dbReference type="RefSeq" id="WP_145090749.1">
    <property type="nucleotide sequence ID" value="NZ_CP036274.1"/>
</dbReference>
<protein>
    <submittedName>
        <fullName evidence="1">Uncharacterized protein</fullName>
    </submittedName>
</protein>
<sequence length="96" mass="10767">MAIIDKLSFESRSRGGCSNSHYVLCQTTCCDAYCLQDEELSNLYFDPTDPPRKISLLGVDQQAIDCPRCMAKEWDYTIVDQLAEIPKAWGWAAAKG</sequence>
<evidence type="ECO:0000313" key="1">
    <source>
        <dbReference type="EMBL" id="QDU28448.1"/>
    </source>
</evidence>
<accession>A0A517YDY3</accession>
<reference evidence="1 2" key="1">
    <citation type="submission" date="2019-02" db="EMBL/GenBank/DDBJ databases">
        <title>Deep-cultivation of Planctomycetes and their phenomic and genomic characterization uncovers novel biology.</title>
        <authorList>
            <person name="Wiegand S."/>
            <person name="Jogler M."/>
            <person name="Boedeker C."/>
            <person name="Pinto D."/>
            <person name="Vollmers J."/>
            <person name="Rivas-Marin E."/>
            <person name="Kohn T."/>
            <person name="Peeters S.H."/>
            <person name="Heuer A."/>
            <person name="Rast P."/>
            <person name="Oberbeckmann S."/>
            <person name="Bunk B."/>
            <person name="Jeske O."/>
            <person name="Meyerdierks A."/>
            <person name="Storesund J.E."/>
            <person name="Kallscheuer N."/>
            <person name="Luecker S."/>
            <person name="Lage O.M."/>
            <person name="Pohl T."/>
            <person name="Merkel B.J."/>
            <person name="Hornburger P."/>
            <person name="Mueller R.-W."/>
            <person name="Bruemmer F."/>
            <person name="Labrenz M."/>
            <person name="Spormann A.M."/>
            <person name="Op den Camp H."/>
            <person name="Overmann J."/>
            <person name="Amann R."/>
            <person name="Jetten M.S.M."/>
            <person name="Mascher T."/>
            <person name="Medema M.H."/>
            <person name="Devos D.P."/>
            <person name="Kaster A.-K."/>
            <person name="Ovreas L."/>
            <person name="Rohde M."/>
            <person name="Galperin M.Y."/>
            <person name="Jogler C."/>
        </authorList>
    </citation>
    <scope>NUCLEOTIDE SEQUENCE [LARGE SCALE GENOMIC DNA]</scope>
    <source>
        <strain evidence="1 2">ETA_A8</strain>
    </source>
</reference>
<name>A0A517YDY3_9BACT</name>
<dbReference type="EMBL" id="CP036274">
    <property type="protein sequence ID" value="QDU28448.1"/>
    <property type="molecule type" value="Genomic_DNA"/>
</dbReference>